<dbReference type="InterPro" id="IPR014305">
    <property type="entry name" value="RNA_pol_sigma-G_actinobac"/>
</dbReference>
<keyword evidence="4" id="KW-0731">Sigma factor</keyword>
<accession>A0ABP5GUG7</accession>
<evidence type="ECO:0000256" key="5">
    <source>
        <dbReference type="ARBA" id="ARBA00023163"/>
    </source>
</evidence>
<dbReference type="EMBL" id="BAAAQN010000050">
    <property type="protein sequence ID" value="GAA2050927.1"/>
    <property type="molecule type" value="Genomic_DNA"/>
</dbReference>
<dbReference type="NCBIfam" id="TIGR02960">
    <property type="entry name" value="SigX5"/>
    <property type="match status" value="1"/>
</dbReference>
<dbReference type="Gene3D" id="3.10.450.50">
    <property type="match status" value="1"/>
</dbReference>
<keyword evidence="3" id="KW-0805">Transcription regulation</keyword>
<keyword evidence="10" id="KW-1185">Reference proteome</keyword>
<comment type="subunit">
    <text evidence="2">Interacts transiently with the RNA polymerase catalytic core formed by RpoA, RpoB, RpoC and RpoZ (2 alpha, 1 beta, 1 beta' and 1 omega subunit) to form the RNA polymerase holoenzyme that can initiate transcription.</text>
</comment>
<comment type="caution">
    <text evidence="9">The sequence shown here is derived from an EMBL/GenBank/DDBJ whole genome shotgun (WGS) entry which is preliminary data.</text>
</comment>
<dbReference type="InterPro" id="IPR014284">
    <property type="entry name" value="RNA_pol_sigma-70_dom"/>
</dbReference>
<dbReference type="Gene3D" id="1.10.1740.10">
    <property type="match status" value="1"/>
</dbReference>
<dbReference type="InterPro" id="IPR007627">
    <property type="entry name" value="RNA_pol_sigma70_r2"/>
</dbReference>
<feature type="domain" description="RNA polymerase sigma factor 70 region 4 type 2" evidence="7">
    <location>
        <begin position="148"/>
        <end position="200"/>
    </location>
</feature>
<evidence type="ECO:0000259" key="7">
    <source>
        <dbReference type="Pfam" id="PF08281"/>
    </source>
</evidence>
<evidence type="ECO:0000256" key="3">
    <source>
        <dbReference type="ARBA" id="ARBA00023015"/>
    </source>
</evidence>
<dbReference type="Pfam" id="PF12680">
    <property type="entry name" value="SnoaL_2"/>
    <property type="match status" value="1"/>
</dbReference>
<feature type="domain" description="RNA polymerase sigma-70 region 2" evidence="6">
    <location>
        <begin position="35"/>
        <end position="99"/>
    </location>
</feature>
<dbReference type="NCBIfam" id="TIGR02937">
    <property type="entry name" value="sigma70-ECF"/>
    <property type="match status" value="1"/>
</dbReference>
<evidence type="ECO:0000256" key="1">
    <source>
        <dbReference type="ARBA" id="ARBA00010641"/>
    </source>
</evidence>
<dbReference type="Proteomes" id="UP001500751">
    <property type="component" value="Unassembled WGS sequence"/>
</dbReference>
<comment type="similarity">
    <text evidence="1">Belongs to the sigma-70 factor family. ECF subfamily.</text>
</comment>
<name>A0ABP5GUG7_9ACTN</name>
<evidence type="ECO:0000256" key="2">
    <source>
        <dbReference type="ARBA" id="ARBA00011344"/>
    </source>
</evidence>
<evidence type="ECO:0000313" key="9">
    <source>
        <dbReference type="EMBL" id="GAA2050927.1"/>
    </source>
</evidence>
<dbReference type="InterPro" id="IPR013324">
    <property type="entry name" value="RNA_pol_sigma_r3/r4-like"/>
</dbReference>
<dbReference type="InterPro" id="IPR013249">
    <property type="entry name" value="RNA_pol_sigma70_r4_t2"/>
</dbReference>
<dbReference type="SUPFAM" id="SSF88659">
    <property type="entry name" value="Sigma3 and sigma4 domains of RNA polymerase sigma factors"/>
    <property type="match status" value="1"/>
</dbReference>
<dbReference type="SUPFAM" id="SSF54427">
    <property type="entry name" value="NTF2-like"/>
    <property type="match status" value="1"/>
</dbReference>
<dbReference type="PANTHER" id="PTHR43133">
    <property type="entry name" value="RNA POLYMERASE ECF-TYPE SIGMA FACTO"/>
    <property type="match status" value="1"/>
</dbReference>
<dbReference type="Gene3D" id="1.10.10.10">
    <property type="entry name" value="Winged helix-like DNA-binding domain superfamily/Winged helix DNA-binding domain"/>
    <property type="match status" value="1"/>
</dbReference>
<dbReference type="NCBIfam" id="NF006089">
    <property type="entry name" value="PRK08241.1"/>
    <property type="match status" value="1"/>
</dbReference>
<dbReference type="InterPro" id="IPR039425">
    <property type="entry name" value="RNA_pol_sigma-70-like"/>
</dbReference>
<dbReference type="InterPro" id="IPR037401">
    <property type="entry name" value="SnoaL-like"/>
</dbReference>
<keyword evidence="5" id="KW-0804">Transcription</keyword>
<dbReference type="InterPro" id="IPR036388">
    <property type="entry name" value="WH-like_DNA-bd_sf"/>
</dbReference>
<dbReference type="InterPro" id="IPR032710">
    <property type="entry name" value="NTF2-like_dom_sf"/>
</dbReference>
<proteinExistence type="inferred from homology"/>
<organism evidence="9 10">
    <name type="scientific">Catenulispora yoronensis</name>
    <dbReference type="NCBI Taxonomy" id="450799"/>
    <lineage>
        <taxon>Bacteria</taxon>
        <taxon>Bacillati</taxon>
        <taxon>Actinomycetota</taxon>
        <taxon>Actinomycetes</taxon>
        <taxon>Catenulisporales</taxon>
        <taxon>Catenulisporaceae</taxon>
        <taxon>Catenulispora</taxon>
    </lineage>
</organism>
<reference evidence="10" key="1">
    <citation type="journal article" date="2019" name="Int. J. Syst. Evol. Microbiol.">
        <title>The Global Catalogue of Microorganisms (GCM) 10K type strain sequencing project: providing services to taxonomists for standard genome sequencing and annotation.</title>
        <authorList>
            <consortium name="The Broad Institute Genomics Platform"/>
            <consortium name="The Broad Institute Genome Sequencing Center for Infectious Disease"/>
            <person name="Wu L."/>
            <person name="Ma J."/>
        </authorList>
    </citation>
    <scope>NUCLEOTIDE SEQUENCE [LARGE SCALE GENOMIC DNA]</scope>
    <source>
        <strain evidence="10">JCM 16014</strain>
    </source>
</reference>
<dbReference type="InterPro" id="IPR013325">
    <property type="entry name" value="RNA_pol_sigma_r2"/>
</dbReference>
<feature type="domain" description="SnoaL-like" evidence="8">
    <location>
        <begin position="222"/>
        <end position="319"/>
    </location>
</feature>
<sequence>MTSTGNAASAVVMSTMAANTVATSEEFAVRTDPLRGELLAHCYRMLGSVHDAEDQLQETLLRAWRAYDQYDPRRAALRTWLYRIATNTCLTALEQRSRRPLPSGLGAPGDDPDAPMVRGEEVPWLQPIPDALLGDPAGVASSRHTLRLAFLAALQLLPARQRAVLILRDVLDWPAAEVGKALEMTTTAVHSALRRARARLATAGLGEDQVGEPHSPDERALVERYVAAFESADLVALEKLLTDDVLLEMPPMLGWYVGREHYVRFIARLFTLRGAVWRMVPVAANGHPAVAAYVRAPDGDGFVLNTVQVFEISDGRISRNTAFRDAEVFAVFRLPERI</sequence>
<evidence type="ECO:0000256" key="4">
    <source>
        <dbReference type="ARBA" id="ARBA00023082"/>
    </source>
</evidence>
<evidence type="ECO:0000313" key="10">
    <source>
        <dbReference type="Proteomes" id="UP001500751"/>
    </source>
</evidence>
<dbReference type="Pfam" id="PF08281">
    <property type="entry name" value="Sigma70_r4_2"/>
    <property type="match status" value="1"/>
</dbReference>
<dbReference type="RefSeq" id="WP_344669715.1">
    <property type="nucleotide sequence ID" value="NZ_BAAAQN010000050.1"/>
</dbReference>
<gene>
    <name evidence="9" type="ORF">GCM10009839_67110</name>
</gene>
<dbReference type="PANTHER" id="PTHR43133:SF65">
    <property type="entry name" value="ECF RNA POLYMERASE SIGMA FACTOR SIGG"/>
    <property type="match status" value="1"/>
</dbReference>
<protein>
    <submittedName>
        <fullName evidence="9">Sigma-70 family RNA polymerase sigma factor</fullName>
    </submittedName>
</protein>
<dbReference type="SUPFAM" id="SSF88946">
    <property type="entry name" value="Sigma2 domain of RNA polymerase sigma factors"/>
    <property type="match status" value="1"/>
</dbReference>
<dbReference type="Pfam" id="PF04542">
    <property type="entry name" value="Sigma70_r2"/>
    <property type="match status" value="1"/>
</dbReference>
<evidence type="ECO:0000259" key="8">
    <source>
        <dbReference type="Pfam" id="PF12680"/>
    </source>
</evidence>
<evidence type="ECO:0000259" key="6">
    <source>
        <dbReference type="Pfam" id="PF04542"/>
    </source>
</evidence>